<dbReference type="GO" id="GO:0005737">
    <property type="term" value="C:cytoplasm"/>
    <property type="evidence" value="ECO:0007669"/>
    <property type="project" value="InterPro"/>
</dbReference>
<dbReference type="RefSeq" id="WP_092286365.1">
    <property type="nucleotide sequence ID" value="NZ_FOPJ01000011.1"/>
</dbReference>
<evidence type="ECO:0000313" key="2">
    <source>
        <dbReference type="Proteomes" id="UP000199065"/>
    </source>
</evidence>
<dbReference type="EMBL" id="FOPJ01000011">
    <property type="protein sequence ID" value="SFG70794.1"/>
    <property type="molecule type" value="Genomic_DNA"/>
</dbReference>
<gene>
    <name evidence="1" type="ORF">SAMN05660282_01686</name>
</gene>
<dbReference type="AlphaFoldDB" id="A0A1I2U147"/>
<dbReference type="PANTHER" id="PTHR10889">
    <property type="entry name" value="DEOXYRIBOSE-PHOSPHATE ALDOLASE"/>
    <property type="match status" value="1"/>
</dbReference>
<keyword evidence="2" id="KW-1185">Reference proteome</keyword>
<evidence type="ECO:0000313" key="1">
    <source>
        <dbReference type="EMBL" id="SFG70794.1"/>
    </source>
</evidence>
<dbReference type="STRING" id="185761.SAMN05660282_01686"/>
<proteinExistence type="predicted"/>
<dbReference type="InterPro" id="IPR013785">
    <property type="entry name" value="Aldolase_TIM"/>
</dbReference>
<dbReference type="Gene3D" id="3.20.20.70">
    <property type="entry name" value="Aldolase class I"/>
    <property type="match status" value="1"/>
</dbReference>
<dbReference type="GO" id="GO:0016052">
    <property type="term" value="P:carbohydrate catabolic process"/>
    <property type="evidence" value="ECO:0007669"/>
    <property type="project" value="TreeGrafter"/>
</dbReference>
<dbReference type="SUPFAM" id="SSF51569">
    <property type="entry name" value="Aldolase"/>
    <property type="match status" value="1"/>
</dbReference>
<accession>A0A1I2U147</accession>
<reference evidence="1 2" key="1">
    <citation type="submission" date="2016-10" db="EMBL/GenBank/DDBJ databases">
        <authorList>
            <person name="de Groot N.N."/>
        </authorList>
    </citation>
    <scope>NUCLEOTIDE SEQUENCE [LARGE SCALE GENOMIC DNA]</scope>
    <source>
        <strain>J11</strain>
        <strain evidence="2">PG 39</strain>
    </source>
</reference>
<protein>
    <submittedName>
        <fullName evidence="1">Deoxyribose-phosphate aldolase</fullName>
    </submittedName>
</protein>
<organism evidence="1 2">
    <name type="scientific">Corynebacterium spheniscorum</name>
    <dbReference type="NCBI Taxonomy" id="185761"/>
    <lineage>
        <taxon>Bacteria</taxon>
        <taxon>Bacillati</taxon>
        <taxon>Actinomycetota</taxon>
        <taxon>Actinomycetes</taxon>
        <taxon>Mycobacteriales</taxon>
        <taxon>Corynebacteriaceae</taxon>
        <taxon>Corynebacterium</taxon>
    </lineage>
</organism>
<dbReference type="PANTHER" id="PTHR10889:SF1">
    <property type="entry name" value="DEOXYRIBOSE-PHOSPHATE ALDOLASE"/>
    <property type="match status" value="1"/>
</dbReference>
<dbReference type="Proteomes" id="UP000199065">
    <property type="component" value="Unassembled WGS sequence"/>
</dbReference>
<sequence>MVSAAELHVLDPHGGAADIDAGLERAAKEEIPAICVPPTQIVHALNTAQKRAQSIEVASVAGYPTGQHHSLIKAAEARFALQCGAKRIYLSVATADVEDLNKALADIISVREAIPHPAQLGVIIDLEHLNENAANTLARAAEHAGADLLLIKGEGELSTRLLALRLNGELAR</sequence>
<dbReference type="GO" id="GO:0009264">
    <property type="term" value="P:deoxyribonucleotide catabolic process"/>
    <property type="evidence" value="ECO:0007669"/>
    <property type="project" value="InterPro"/>
</dbReference>
<name>A0A1I2U147_9CORY</name>
<dbReference type="GO" id="GO:0004139">
    <property type="term" value="F:deoxyribose-phosphate aldolase activity"/>
    <property type="evidence" value="ECO:0007669"/>
    <property type="project" value="InterPro"/>
</dbReference>
<dbReference type="OrthoDB" id="4421412at2"/>
<dbReference type="InterPro" id="IPR011343">
    <property type="entry name" value="DeoC"/>
</dbReference>